<gene>
    <name evidence="2" type="primary">Cni-W05B10.6</name>
    <name evidence="2" type="synonym">Cnig_chr_V.g18794</name>
    <name evidence="2" type="ORF">B9Z55_018794</name>
</gene>
<feature type="transmembrane region" description="Helical" evidence="1">
    <location>
        <begin position="121"/>
        <end position="143"/>
    </location>
</feature>
<comment type="caution">
    <text evidence="2">The sequence shown here is derived from an EMBL/GenBank/DDBJ whole genome shotgun (WGS) entry which is preliminary data.</text>
</comment>
<evidence type="ECO:0000256" key="1">
    <source>
        <dbReference type="SAM" id="Phobius"/>
    </source>
</evidence>
<keyword evidence="1" id="KW-0812">Transmembrane</keyword>
<reference evidence="3" key="1">
    <citation type="submission" date="2017-10" db="EMBL/GenBank/DDBJ databases">
        <title>Rapid genome shrinkage in a self-fertile nematode reveals novel sperm competition proteins.</title>
        <authorList>
            <person name="Yin D."/>
            <person name="Schwarz E.M."/>
            <person name="Thomas C.G."/>
            <person name="Felde R.L."/>
            <person name="Korf I.F."/>
            <person name="Cutter A.D."/>
            <person name="Schartner C.M."/>
            <person name="Ralston E.J."/>
            <person name="Meyer B.J."/>
            <person name="Haag E.S."/>
        </authorList>
    </citation>
    <scope>NUCLEOTIDE SEQUENCE [LARGE SCALE GENOMIC DNA]</scope>
    <source>
        <strain evidence="3">JU1422</strain>
    </source>
</reference>
<name>A0A2G5TFT5_9PELO</name>
<dbReference type="Proteomes" id="UP000230233">
    <property type="component" value="Chromosome V"/>
</dbReference>
<dbReference type="AlphaFoldDB" id="A0A2G5TFT5"/>
<keyword evidence="1" id="KW-0472">Membrane</keyword>
<keyword evidence="3" id="KW-1185">Reference proteome</keyword>
<dbReference type="OrthoDB" id="10481166at2759"/>
<evidence type="ECO:0000313" key="2">
    <source>
        <dbReference type="EMBL" id="PIC26119.1"/>
    </source>
</evidence>
<organism evidence="2 3">
    <name type="scientific">Caenorhabditis nigoni</name>
    <dbReference type="NCBI Taxonomy" id="1611254"/>
    <lineage>
        <taxon>Eukaryota</taxon>
        <taxon>Metazoa</taxon>
        <taxon>Ecdysozoa</taxon>
        <taxon>Nematoda</taxon>
        <taxon>Chromadorea</taxon>
        <taxon>Rhabditida</taxon>
        <taxon>Rhabditina</taxon>
        <taxon>Rhabditomorpha</taxon>
        <taxon>Rhabditoidea</taxon>
        <taxon>Rhabditidae</taxon>
        <taxon>Peloderinae</taxon>
        <taxon>Caenorhabditis</taxon>
    </lineage>
</organism>
<accession>A0A2G5TFT5</accession>
<protein>
    <submittedName>
        <fullName evidence="2">Uncharacterized protein</fullName>
    </submittedName>
</protein>
<sequence length="194" mass="22094">MSQPNPMLKSHSDIAYIRALRKAQVFQQLTDSTTSNEFADDVFVELGKGEEEGARLEPMYVNFWVVGEEGKRLAEAKQILSTVNEIMAFELDEEELYVSSTTVNPIEESTGVFLTDAAFKFWFVVLLICFLFISVGIFHFFCIGQKNVTRRNSLDKHSREATETTTMEMISEEIEMDEEGDGMGGPNRMMIQEF</sequence>
<dbReference type="EMBL" id="PDUG01000005">
    <property type="protein sequence ID" value="PIC26119.1"/>
    <property type="molecule type" value="Genomic_DNA"/>
</dbReference>
<keyword evidence="1" id="KW-1133">Transmembrane helix</keyword>
<proteinExistence type="predicted"/>
<evidence type="ECO:0000313" key="3">
    <source>
        <dbReference type="Proteomes" id="UP000230233"/>
    </source>
</evidence>